<dbReference type="Proteomes" id="UP000265618">
    <property type="component" value="Unassembled WGS sequence"/>
</dbReference>
<evidence type="ECO:0000313" key="2">
    <source>
        <dbReference type="Proteomes" id="UP000265618"/>
    </source>
</evidence>
<sequence length="281" mass="30980">MARLLGCVGDRYLGCVGDRYLGCVGGIVYMAVSDPFSTVVMRDGFLVDCETPNLYGMYLDTLEYVDLGPIPIEKPEGNRLAIRERVAMGAVVSGDLIVLGTGGILRYIVEGGVWIKELGVNRLFDYNSKGHHDRRIYAVVGDTLHILGLGTYTVREGWKVINCVGVVADRHIVVPTMDRGDDYQGFSGSGAAACEYPFLAFDTITERWQYVKGSALPKDRYLLPPCAEYPTLAVATFIYKGTPFSRKTHPMRKIPCDTLFSMECDITPLCPAEKSVSLPRV</sequence>
<protein>
    <submittedName>
        <fullName evidence="1">Uncharacterized protein</fullName>
    </submittedName>
</protein>
<gene>
    <name evidence="1" type="ORF">KIPB_008131</name>
</gene>
<dbReference type="AlphaFoldDB" id="A0A9K3CZI2"/>
<organism evidence="1 2">
    <name type="scientific">Kipferlia bialata</name>
    <dbReference type="NCBI Taxonomy" id="797122"/>
    <lineage>
        <taxon>Eukaryota</taxon>
        <taxon>Metamonada</taxon>
        <taxon>Carpediemonas-like organisms</taxon>
        <taxon>Kipferlia</taxon>
    </lineage>
</organism>
<evidence type="ECO:0000313" key="1">
    <source>
        <dbReference type="EMBL" id="GIQ86304.1"/>
    </source>
</evidence>
<accession>A0A9K3CZI2</accession>
<proteinExistence type="predicted"/>
<reference evidence="1 2" key="1">
    <citation type="journal article" date="2018" name="PLoS ONE">
        <title>The draft genome of Kipferlia bialata reveals reductive genome evolution in fornicate parasites.</title>
        <authorList>
            <person name="Tanifuji G."/>
            <person name="Takabayashi S."/>
            <person name="Kume K."/>
            <person name="Takagi M."/>
            <person name="Nakayama T."/>
            <person name="Kamikawa R."/>
            <person name="Inagaki Y."/>
            <person name="Hashimoto T."/>
        </authorList>
    </citation>
    <scope>NUCLEOTIDE SEQUENCE [LARGE SCALE GENOMIC DNA]</scope>
    <source>
        <strain evidence="1">NY0173</strain>
    </source>
</reference>
<name>A0A9K3CZI2_9EUKA</name>
<comment type="caution">
    <text evidence="1">The sequence shown here is derived from an EMBL/GenBank/DDBJ whole genome shotgun (WGS) entry which is preliminary data.</text>
</comment>
<keyword evidence="2" id="KW-1185">Reference proteome</keyword>
<dbReference type="EMBL" id="BDIP01002442">
    <property type="protein sequence ID" value="GIQ86304.1"/>
    <property type="molecule type" value="Genomic_DNA"/>
</dbReference>